<proteinExistence type="predicted"/>
<dbReference type="SUPFAM" id="SSF55961">
    <property type="entry name" value="Bet v1-like"/>
    <property type="match status" value="1"/>
</dbReference>
<accession>A0AAU7DKY7</accession>
<evidence type="ECO:0000313" key="1">
    <source>
        <dbReference type="EMBL" id="XBH18802.1"/>
    </source>
</evidence>
<dbReference type="RefSeq" id="WP_348264020.1">
    <property type="nucleotide sequence ID" value="NZ_CP121196.1"/>
</dbReference>
<gene>
    <name evidence="1" type="ORF">P8935_05680</name>
</gene>
<dbReference type="InterPro" id="IPR019587">
    <property type="entry name" value="Polyketide_cyclase/dehydratase"/>
</dbReference>
<dbReference type="Pfam" id="PF10604">
    <property type="entry name" value="Polyketide_cyc2"/>
    <property type="match status" value="1"/>
</dbReference>
<dbReference type="Gene3D" id="3.30.530.20">
    <property type="match status" value="1"/>
</dbReference>
<sequence>MSDFRQAVEINLSPPRVWAVLLDVEHWPDWNTAVTRVQRMDIGPLTLGSRTRIWQPRLFPAVWQVTSLDQKRRIFAWTTHTFGMKVVARHQVEAIGAHSRVSLRLNYIGALGTVMARIFRDLNWDYLAREANGLRQKCEAPIPQQLQKTNKLRMSS</sequence>
<dbReference type="EMBL" id="CP121196">
    <property type="protein sequence ID" value="XBH18802.1"/>
    <property type="molecule type" value="Genomic_DNA"/>
</dbReference>
<dbReference type="AlphaFoldDB" id="A0AAU7DKY7"/>
<reference evidence="1" key="1">
    <citation type="submission" date="2023-03" db="EMBL/GenBank/DDBJ databases">
        <title>Edaphobacter sp.</title>
        <authorList>
            <person name="Huber K.J."/>
            <person name="Papendorf J."/>
            <person name="Pilke C."/>
            <person name="Bunk B."/>
            <person name="Sproeer C."/>
            <person name="Pester M."/>
        </authorList>
    </citation>
    <scope>NUCLEOTIDE SEQUENCE</scope>
    <source>
        <strain evidence="1">DSM 110680</strain>
    </source>
</reference>
<organism evidence="1">
    <name type="scientific">Telmatobacter sp. DSM 110680</name>
    <dbReference type="NCBI Taxonomy" id="3036704"/>
    <lineage>
        <taxon>Bacteria</taxon>
        <taxon>Pseudomonadati</taxon>
        <taxon>Acidobacteriota</taxon>
        <taxon>Terriglobia</taxon>
        <taxon>Terriglobales</taxon>
        <taxon>Acidobacteriaceae</taxon>
        <taxon>Telmatobacter</taxon>
    </lineage>
</organism>
<name>A0AAU7DKY7_9BACT</name>
<protein>
    <submittedName>
        <fullName evidence="1">SRPBCC family protein</fullName>
    </submittedName>
</protein>
<dbReference type="InterPro" id="IPR023393">
    <property type="entry name" value="START-like_dom_sf"/>
</dbReference>